<dbReference type="EMBL" id="JUIW01000003">
    <property type="protein sequence ID" value="RYJ44299.1"/>
    <property type="molecule type" value="Genomic_DNA"/>
</dbReference>
<evidence type="ECO:0000313" key="3">
    <source>
        <dbReference type="Proteomes" id="UP000289775"/>
    </source>
</evidence>
<gene>
    <name evidence="2" type="ORF">NU09_0909</name>
</gene>
<dbReference type="OrthoDB" id="646079at2"/>
<comment type="caution">
    <text evidence="2">The sequence shown here is derived from an EMBL/GenBank/DDBJ whole genome shotgun (WGS) entry which is preliminary data.</text>
</comment>
<protein>
    <recommendedName>
        <fullName evidence="4">Lipoprotein</fullName>
    </recommendedName>
</protein>
<reference evidence="2 3" key="1">
    <citation type="submission" date="2014-12" db="EMBL/GenBank/DDBJ databases">
        <title>Genome sequence of Flavobacterium beibuense RSKm HC5.</title>
        <authorList>
            <person name="Kim J.F."/>
            <person name="Song J.Y."/>
            <person name="Kwak M.-J."/>
            <person name="Lee S.-W."/>
        </authorList>
    </citation>
    <scope>NUCLEOTIDE SEQUENCE [LARGE SCALE GENOMIC DNA]</scope>
    <source>
        <strain evidence="2 3">RSKm HC5</strain>
    </source>
</reference>
<proteinExistence type="predicted"/>
<keyword evidence="1" id="KW-0732">Signal</keyword>
<name>A0A444WEQ7_9FLAO</name>
<feature type="signal peptide" evidence="1">
    <location>
        <begin position="1"/>
        <end position="21"/>
    </location>
</feature>
<dbReference type="PROSITE" id="PS51257">
    <property type="entry name" value="PROKAR_LIPOPROTEIN"/>
    <property type="match status" value="1"/>
</dbReference>
<organism evidence="2 3">
    <name type="scientific">Flavobacterium beibuense</name>
    <dbReference type="NCBI Taxonomy" id="657326"/>
    <lineage>
        <taxon>Bacteria</taxon>
        <taxon>Pseudomonadati</taxon>
        <taxon>Bacteroidota</taxon>
        <taxon>Flavobacteriia</taxon>
        <taxon>Flavobacteriales</taxon>
        <taxon>Flavobacteriaceae</taxon>
        <taxon>Flavobacterium</taxon>
    </lineage>
</organism>
<evidence type="ECO:0008006" key="4">
    <source>
        <dbReference type="Google" id="ProtNLM"/>
    </source>
</evidence>
<dbReference type="AlphaFoldDB" id="A0A444WEQ7"/>
<feature type="chain" id="PRO_5019117418" description="Lipoprotein" evidence="1">
    <location>
        <begin position="22"/>
        <end position="238"/>
    </location>
</feature>
<dbReference type="Proteomes" id="UP000289775">
    <property type="component" value="Unassembled WGS sequence"/>
</dbReference>
<accession>A0A444WEQ7</accession>
<sequence>MRKATAIFILILLMTSCSDDAVRFSDTDQSEPTLVTIKSDTIINPALGVTPLGELYISIYESYTAQGYGYGSSTNVAANVESVAISDPSFSVLLNSQPYIPVSPDIVAAIKSQAINSSLYAALQATSLSEAGKQKLLQLYENLEILKMENMEYDAVNSYMLEYDASVSNNPGLTPNDSEILLITSTILNNGFYAESKKRRRDRDWDLSIGHIATTTYGADLGPADAITYSLSGKYSLL</sequence>
<evidence type="ECO:0000256" key="1">
    <source>
        <dbReference type="SAM" id="SignalP"/>
    </source>
</evidence>
<keyword evidence="3" id="KW-1185">Reference proteome</keyword>
<evidence type="ECO:0000313" key="2">
    <source>
        <dbReference type="EMBL" id="RYJ44299.1"/>
    </source>
</evidence>
<dbReference type="RefSeq" id="WP_129750073.1">
    <property type="nucleotide sequence ID" value="NZ_JUIW01000003.1"/>
</dbReference>